<name>A0A3M9Y983_9PEZI</name>
<gene>
    <name evidence="1" type="ORF">D7B24_007391</name>
</gene>
<sequence length="147" mass="16946">MDDASPTEQSAAKPRAYSRAMALDRAYFEAFEWAPSRASHVGPENGIHEDVPRGPFKTTRDWMKARLMLSSRECHGRIARYSAQSEMDSDDEEDFEYAEQTLDSIKKLQPLYWTLCFRPQRTPSLKRPWCSTTTAPCITYSWIATEI</sequence>
<dbReference type="EMBL" id="RBVV01000059">
    <property type="protein sequence ID" value="RNJ56336.1"/>
    <property type="molecule type" value="Genomic_DNA"/>
</dbReference>
<reference evidence="1 2" key="1">
    <citation type="submission" date="2018-10" db="EMBL/GenBank/DDBJ databases">
        <title>Genome sequence of Verticillium nonalfalfae VnAa140.</title>
        <authorList>
            <person name="Stajich J.E."/>
            <person name="Kasson M.T."/>
        </authorList>
    </citation>
    <scope>NUCLEOTIDE SEQUENCE [LARGE SCALE GENOMIC DNA]</scope>
    <source>
        <strain evidence="1 2">VnAa140</strain>
    </source>
</reference>
<keyword evidence="2" id="KW-1185">Reference proteome</keyword>
<dbReference type="AlphaFoldDB" id="A0A3M9Y983"/>
<comment type="caution">
    <text evidence="1">The sequence shown here is derived from an EMBL/GenBank/DDBJ whole genome shotgun (WGS) entry which is preliminary data.</text>
</comment>
<accession>A0A3M9Y983</accession>
<dbReference type="Proteomes" id="UP000267145">
    <property type="component" value="Unassembled WGS sequence"/>
</dbReference>
<evidence type="ECO:0000313" key="2">
    <source>
        <dbReference type="Proteomes" id="UP000267145"/>
    </source>
</evidence>
<protein>
    <submittedName>
        <fullName evidence="1">Uncharacterized protein</fullName>
    </submittedName>
</protein>
<dbReference type="RefSeq" id="XP_028494494.1">
    <property type="nucleotide sequence ID" value="XM_028641501.1"/>
</dbReference>
<dbReference type="GeneID" id="39611080"/>
<evidence type="ECO:0000313" key="1">
    <source>
        <dbReference type="EMBL" id="RNJ56336.1"/>
    </source>
</evidence>
<organism evidence="1 2">
    <name type="scientific">Verticillium nonalfalfae</name>
    <dbReference type="NCBI Taxonomy" id="1051616"/>
    <lineage>
        <taxon>Eukaryota</taxon>
        <taxon>Fungi</taxon>
        <taxon>Dikarya</taxon>
        <taxon>Ascomycota</taxon>
        <taxon>Pezizomycotina</taxon>
        <taxon>Sordariomycetes</taxon>
        <taxon>Hypocreomycetidae</taxon>
        <taxon>Glomerellales</taxon>
        <taxon>Plectosphaerellaceae</taxon>
        <taxon>Verticillium</taxon>
    </lineage>
</organism>
<proteinExistence type="predicted"/>